<dbReference type="OrthoDB" id="9803993at2"/>
<sequence length="310" mass="34986">MNKVKQNLIDALSTGREPVTGVLVAYQFNRDIAEKIAQILPFPVQMLDATRDVSVLEMINGNYSHVIELYHPAKDGYSICKQLRNYFWDRGYKTLSLFDWAEEYLQDDFWGDTDYPKLAADIAELRKKMHRARRFKITSEQGTNISFSTEGRRWLDAGGLSKNGSISQMPDGEIYTCPVEETFNGVIVVDGTVTRSWIPSKPVRLEFSGGKLIDCSKEFREYIQGFPEAIKTIGEFAIGLNPAITTMVGNISVDEKAAGTVHFALGDSYGLGINKCGCHLDFVVRRPLLHMEPKIEIPFMNVRELIEESL</sequence>
<reference evidence="2 3" key="1">
    <citation type="submission" date="2013-09" db="EMBL/GenBank/DDBJ databases">
        <title>Biodegradation of hydrocarbons in the deep terrestrial subsurface : characterization of a microbial consortium composed of two Desulfotomaculum species originating from a deep geological formation.</title>
        <authorList>
            <person name="Aullo T."/>
            <person name="Berlendis S."/>
            <person name="Lascourreges J.-F."/>
            <person name="Dessort D."/>
            <person name="Saint-Laurent S."/>
            <person name="Schraauwers B."/>
            <person name="Mas J."/>
            <person name="Magot M."/>
            <person name="Ranchou-Peyruse A."/>
        </authorList>
    </citation>
    <scope>NUCLEOTIDE SEQUENCE [LARGE SCALE GENOMIC DNA]</scope>
    <source>
        <strain evidence="2 3">Bs107</strain>
    </source>
</reference>
<name>A0A2C6MIH5_9FIRM</name>
<dbReference type="RefSeq" id="WP_099082352.1">
    <property type="nucleotide sequence ID" value="NZ_AWQQ01000027.1"/>
</dbReference>
<comment type="caution">
    <text evidence="2">The sequence shown here is derived from an EMBL/GenBank/DDBJ whole genome shotgun (WGS) entry which is preliminary data.</text>
</comment>
<dbReference type="EMBL" id="AWQQ01000027">
    <property type="protein sequence ID" value="PHJ39266.1"/>
    <property type="molecule type" value="Genomic_DNA"/>
</dbReference>
<dbReference type="GO" id="GO:0046872">
    <property type="term" value="F:metal ion binding"/>
    <property type="evidence" value="ECO:0007669"/>
    <property type="project" value="UniProtKB-KW"/>
</dbReference>
<dbReference type="AlphaFoldDB" id="A0A2C6MIH5"/>
<dbReference type="SUPFAM" id="SSF144052">
    <property type="entry name" value="Thermophilic metalloprotease-like"/>
    <property type="match status" value="1"/>
</dbReference>
<keyword evidence="1" id="KW-0479">Metal-binding</keyword>
<evidence type="ECO:0008006" key="4">
    <source>
        <dbReference type="Google" id="ProtNLM"/>
    </source>
</evidence>
<dbReference type="Pfam" id="PF02073">
    <property type="entry name" value="Peptidase_M29"/>
    <property type="match status" value="1"/>
</dbReference>
<dbReference type="PANTHER" id="PTHR34448">
    <property type="entry name" value="AMINOPEPTIDASE"/>
    <property type="match status" value="1"/>
</dbReference>
<dbReference type="Proteomes" id="UP000222564">
    <property type="component" value="Unassembled WGS sequence"/>
</dbReference>
<organism evidence="2 3">
    <name type="scientific">Desulforamulus profundi</name>
    <dbReference type="NCBI Taxonomy" id="1383067"/>
    <lineage>
        <taxon>Bacteria</taxon>
        <taxon>Bacillati</taxon>
        <taxon>Bacillota</taxon>
        <taxon>Clostridia</taxon>
        <taxon>Eubacteriales</taxon>
        <taxon>Peptococcaceae</taxon>
        <taxon>Desulforamulus</taxon>
    </lineage>
</organism>
<evidence type="ECO:0000256" key="1">
    <source>
        <dbReference type="ARBA" id="ARBA00022723"/>
    </source>
</evidence>
<evidence type="ECO:0000313" key="3">
    <source>
        <dbReference type="Proteomes" id="UP000222564"/>
    </source>
</evidence>
<keyword evidence="3" id="KW-1185">Reference proteome</keyword>
<dbReference type="InterPro" id="IPR000787">
    <property type="entry name" value="Peptidase_M29"/>
</dbReference>
<dbReference type="GO" id="GO:0006508">
    <property type="term" value="P:proteolysis"/>
    <property type="evidence" value="ECO:0007669"/>
    <property type="project" value="InterPro"/>
</dbReference>
<accession>A0A2C6MIH5</accession>
<proteinExistence type="predicted"/>
<evidence type="ECO:0000313" key="2">
    <source>
        <dbReference type="EMBL" id="PHJ39266.1"/>
    </source>
</evidence>
<dbReference type="InterPro" id="IPR052170">
    <property type="entry name" value="M29_Exopeptidase"/>
</dbReference>
<gene>
    <name evidence="2" type="ORF">P378_04610</name>
</gene>
<dbReference type="PANTHER" id="PTHR34448:SF1">
    <property type="entry name" value="BLL6088 PROTEIN"/>
    <property type="match status" value="1"/>
</dbReference>
<protein>
    <recommendedName>
        <fullName evidence="4">Aminopeptidase</fullName>
    </recommendedName>
</protein>
<dbReference type="GO" id="GO:0004177">
    <property type="term" value="F:aminopeptidase activity"/>
    <property type="evidence" value="ECO:0007669"/>
    <property type="project" value="InterPro"/>
</dbReference>